<dbReference type="GO" id="GO:0006487">
    <property type="term" value="P:protein N-linked glycosylation"/>
    <property type="evidence" value="ECO:0007669"/>
    <property type="project" value="UniProtKB-UniRule"/>
</dbReference>
<sequence length="77" mass="8252">MSLNEIWDSAGGSPFYPSVTKNSQFFVAFTLLVTTVVLVGFFGLNRTFFSLPLLGVPASLAFGFGSVFMICAVGVYV</sequence>
<evidence type="ECO:0000256" key="5">
    <source>
        <dbReference type="ARBA" id="ARBA00023136"/>
    </source>
</evidence>
<reference evidence="7 8" key="1">
    <citation type="submission" date="2015-07" db="EMBL/GenBank/DDBJ databases">
        <title>Emmonsia species relationships and genome sequence.</title>
        <authorList>
            <person name="Cuomo C.A."/>
            <person name="Schwartz I.S."/>
            <person name="Kenyon C."/>
            <person name="de Hoog G.S."/>
            <person name="Govender N.P."/>
            <person name="Botha A."/>
            <person name="Moreno L."/>
            <person name="de Vries M."/>
            <person name="Munoz J.F."/>
            <person name="Stielow J.B."/>
        </authorList>
    </citation>
    <scope>NUCLEOTIDE SEQUENCE [LARGE SCALE GENOMIC DNA]</scope>
    <source>
        <strain evidence="7 8">CBS 136260</strain>
    </source>
</reference>
<evidence type="ECO:0000256" key="6">
    <source>
        <dbReference type="RuleBase" id="RU367008"/>
    </source>
</evidence>
<organism evidence="7 8">
    <name type="scientific">Emergomyces africanus</name>
    <dbReference type="NCBI Taxonomy" id="1955775"/>
    <lineage>
        <taxon>Eukaryota</taxon>
        <taxon>Fungi</taxon>
        <taxon>Dikarya</taxon>
        <taxon>Ascomycota</taxon>
        <taxon>Pezizomycotina</taxon>
        <taxon>Eurotiomycetes</taxon>
        <taxon>Eurotiomycetidae</taxon>
        <taxon>Onygenales</taxon>
        <taxon>Ajellomycetaceae</taxon>
        <taxon>Emergomyces</taxon>
    </lineage>
</organism>
<evidence type="ECO:0000256" key="2">
    <source>
        <dbReference type="ARBA" id="ARBA00009825"/>
    </source>
</evidence>
<comment type="similarity">
    <text evidence="2 6">Belongs to the OST5 family.</text>
</comment>
<evidence type="ECO:0000313" key="7">
    <source>
        <dbReference type="EMBL" id="OAX83933.1"/>
    </source>
</evidence>
<dbReference type="AlphaFoldDB" id="A0A1B7P4K0"/>
<protein>
    <recommendedName>
        <fullName evidence="6">Dolichyl-diphosphooligosaccharide-protein glycosyltransferase subunit OST5</fullName>
    </recommendedName>
</protein>
<dbReference type="InterPro" id="IPR007915">
    <property type="entry name" value="TMEM258/Ost5"/>
</dbReference>
<comment type="caution">
    <text evidence="7">The sequence shown here is derived from an EMBL/GenBank/DDBJ whole genome shotgun (WGS) entry which is preliminary data.</text>
</comment>
<keyword evidence="4 6" id="KW-1133">Transmembrane helix</keyword>
<keyword evidence="5 6" id="KW-0472">Membrane</keyword>
<dbReference type="Pfam" id="PF05251">
    <property type="entry name" value="Ost5"/>
    <property type="match status" value="1"/>
</dbReference>
<dbReference type="Proteomes" id="UP000091918">
    <property type="component" value="Unassembled WGS sequence"/>
</dbReference>
<comment type="subunit">
    <text evidence="6">Component of the oligosaccharyltransferase (OST) complex.</text>
</comment>
<evidence type="ECO:0000256" key="4">
    <source>
        <dbReference type="ARBA" id="ARBA00022989"/>
    </source>
</evidence>
<dbReference type="STRING" id="1658172.A0A1B7P4K0"/>
<dbReference type="GO" id="GO:0008250">
    <property type="term" value="C:oligosaccharyltransferase complex"/>
    <property type="evidence" value="ECO:0007669"/>
    <property type="project" value="UniProtKB-UniRule"/>
</dbReference>
<keyword evidence="3 6" id="KW-0812">Transmembrane</keyword>
<gene>
    <name evidence="7" type="ORF">ACJ72_01699</name>
</gene>
<feature type="transmembrane region" description="Helical" evidence="6">
    <location>
        <begin position="51"/>
        <end position="76"/>
    </location>
</feature>
<dbReference type="OrthoDB" id="5371169at2759"/>
<keyword evidence="8" id="KW-1185">Reference proteome</keyword>
<comment type="subcellular location">
    <subcellularLocation>
        <location evidence="1 6">Membrane</location>
        <topology evidence="1 6">Multi-pass membrane protein</topology>
    </subcellularLocation>
</comment>
<proteinExistence type="inferred from homology"/>
<evidence type="ECO:0000256" key="1">
    <source>
        <dbReference type="ARBA" id="ARBA00004141"/>
    </source>
</evidence>
<feature type="transmembrane region" description="Helical" evidence="6">
    <location>
        <begin position="25"/>
        <end position="44"/>
    </location>
</feature>
<accession>A0A1B7P4K0</accession>
<evidence type="ECO:0000313" key="8">
    <source>
        <dbReference type="Proteomes" id="UP000091918"/>
    </source>
</evidence>
<dbReference type="EMBL" id="LGUA01000121">
    <property type="protein sequence ID" value="OAX83933.1"/>
    <property type="molecule type" value="Genomic_DNA"/>
</dbReference>
<comment type="function">
    <text evidence="6">Subunit of the oligosaccharyl transferase (OST) complex that catalyzes the initial transfer of a defined glycan (Glc(3)Man(9)GlcNAc(2) in eukaryotes) from the lipid carrier dolichol-pyrophosphate to an asparagine residue within an Asn-X-Ser/Thr consensus motif in nascent polypeptide chains, the first step in protein N-glycosylation. N-glycosylation occurs cotranslationally and the complex associates with the Sec61 complex at the channel-forming translocon complex that mediates protein translocation across the endoplasmic reticulum (ER). All subunits are required for a maximal enzyme activity.</text>
</comment>
<name>A0A1B7P4K0_9EURO</name>
<evidence type="ECO:0000256" key="3">
    <source>
        <dbReference type="ARBA" id="ARBA00022692"/>
    </source>
</evidence>